<comment type="similarity">
    <text evidence="1">Belongs to the short-chain dehydrogenases/reductases (SDR) family.</text>
</comment>
<evidence type="ECO:0000256" key="1">
    <source>
        <dbReference type="ARBA" id="ARBA00006484"/>
    </source>
</evidence>
<dbReference type="InterPro" id="IPR020904">
    <property type="entry name" value="Sc_DH/Rdtase_CS"/>
</dbReference>
<dbReference type="FunFam" id="3.40.50.720:FF:000084">
    <property type="entry name" value="Short-chain dehydrogenase reductase"/>
    <property type="match status" value="1"/>
</dbReference>
<geneLocation type="plasmid" evidence="4">
    <name>pHRIM622</name>
</geneLocation>
<dbReference type="PROSITE" id="PS00061">
    <property type="entry name" value="ADH_SHORT"/>
    <property type="match status" value="1"/>
</dbReference>
<dbReference type="InterPro" id="IPR036291">
    <property type="entry name" value="NAD(P)-bd_dom_sf"/>
</dbReference>
<dbReference type="InterPro" id="IPR051122">
    <property type="entry name" value="SDR_DHRS6-like"/>
</dbReference>
<protein>
    <submittedName>
        <fullName evidence="4">Putative dehydrogenase</fullName>
    </submittedName>
</protein>
<dbReference type="PANTHER" id="PTHR43477:SF1">
    <property type="entry name" value="DIHYDROANTICAPSIN 7-DEHYDROGENASE"/>
    <property type="match status" value="1"/>
</dbReference>
<evidence type="ECO:0000259" key="3">
    <source>
        <dbReference type="SMART" id="SM00822"/>
    </source>
</evidence>
<dbReference type="Pfam" id="PF13561">
    <property type="entry name" value="adh_short_C2"/>
    <property type="match status" value="1"/>
</dbReference>
<dbReference type="SUPFAM" id="SSF51735">
    <property type="entry name" value="NAD(P)-binding Rossmann-fold domains"/>
    <property type="match status" value="1"/>
</dbReference>
<dbReference type="EMBL" id="EU851877">
    <property type="protein sequence ID" value="ACL11844.1"/>
    <property type="molecule type" value="Genomic_DNA"/>
</dbReference>
<name>B8R4L4_ARTGO</name>
<sequence>MRVLVTGGGSGIGRGTVDELLRRGAEIAVIDARTEGLSDDVQLYRADVTVDADVRDAVTRAAEDLGGVDVVIHSAGVAAQGTVGDNTDEEWLRVFDVNVFGVRRVNAAALPYLRRSPCAAIVHVSSAAARNGLPRRALYSATKGALVSLTLAMAADHVGEGIRVNAVCPGTVDTPWIAELIARADDPEREAEALRGRHPLGRLLSVQEVADAILYLASPRNGSTTGTVLDIDGGMASIRATRSG</sequence>
<dbReference type="PRINTS" id="PR00080">
    <property type="entry name" value="SDRFAMILY"/>
</dbReference>
<reference evidence="4" key="1">
    <citation type="journal article" date="2009" name="Biochem. J.">
        <title>Characterization of the phenylurea hydrolases A and B: founding members of a novel amidohydrolase subgroup.</title>
        <authorList>
            <person name="Khurana J.L."/>
            <person name="Jackson C.J."/>
            <person name="Scott C."/>
            <person name="Pandey G."/>
            <person name="Horne I."/>
            <person name="Russell R.J."/>
            <person name="Herlt A."/>
            <person name="Easton C.J."/>
            <person name="Oakeshott J.G."/>
        </authorList>
    </citation>
    <scope>NUCLEOTIDE SEQUENCE</scope>
    <source>
        <strain evidence="4">D47</strain>
        <plasmid evidence="4">pHRIM622</plasmid>
    </source>
</reference>
<evidence type="ECO:0000313" key="4">
    <source>
        <dbReference type="EMBL" id="ACL11844.1"/>
    </source>
</evidence>
<feature type="domain" description="Ketoreductase" evidence="3">
    <location>
        <begin position="1"/>
        <end position="187"/>
    </location>
</feature>
<dbReference type="SMART" id="SM00822">
    <property type="entry name" value="PKS_KR"/>
    <property type="match status" value="1"/>
</dbReference>
<dbReference type="GO" id="GO:0016491">
    <property type="term" value="F:oxidoreductase activity"/>
    <property type="evidence" value="ECO:0007669"/>
    <property type="project" value="UniProtKB-KW"/>
</dbReference>
<keyword evidence="4" id="KW-0614">Plasmid</keyword>
<dbReference type="PRINTS" id="PR00081">
    <property type="entry name" value="GDHRDH"/>
</dbReference>
<dbReference type="InterPro" id="IPR057326">
    <property type="entry name" value="KR_dom"/>
</dbReference>
<dbReference type="AlphaFoldDB" id="B8R4L4"/>
<evidence type="ECO:0000256" key="2">
    <source>
        <dbReference type="ARBA" id="ARBA00023002"/>
    </source>
</evidence>
<accession>B8R4L4</accession>
<dbReference type="CDD" id="cd05233">
    <property type="entry name" value="SDR_c"/>
    <property type="match status" value="1"/>
</dbReference>
<dbReference type="PANTHER" id="PTHR43477">
    <property type="entry name" value="DIHYDROANTICAPSIN 7-DEHYDROGENASE"/>
    <property type="match status" value="1"/>
</dbReference>
<dbReference type="Gene3D" id="3.40.50.720">
    <property type="entry name" value="NAD(P)-binding Rossmann-like Domain"/>
    <property type="match status" value="1"/>
</dbReference>
<dbReference type="InterPro" id="IPR002347">
    <property type="entry name" value="SDR_fam"/>
</dbReference>
<keyword evidence="2" id="KW-0560">Oxidoreductase</keyword>
<organism evidence="4">
    <name type="scientific">Arthrobacter globiformis</name>
    <dbReference type="NCBI Taxonomy" id="1665"/>
    <lineage>
        <taxon>Bacteria</taxon>
        <taxon>Bacillati</taxon>
        <taxon>Actinomycetota</taxon>
        <taxon>Actinomycetes</taxon>
        <taxon>Micrococcales</taxon>
        <taxon>Micrococcaceae</taxon>
        <taxon>Arthrobacter</taxon>
    </lineage>
</organism>
<proteinExistence type="inferred from homology"/>